<keyword evidence="11" id="KW-1185">Reference proteome</keyword>
<evidence type="ECO:0000256" key="3">
    <source>
        <dbReference type="ARBA" id="ARBA00012239"/>
    </source>
</evidence>
<dbReference type="RefSeq" id="WP_259869013.1">
    <property type="nucleotide sequence ID" value="NZ_JAMQJZ010000005.1"/>
</dbReference>
<feature type="domain" description="Aminotransferase class V" evidence="9">
    <location>
        <begin position="23"/>
        <end position="391"/>
    </location>
</feature>
<dbReference type="InterPro" id="IPR020578">
    <property type="entry name" value="Aminotrans_V_PyrdxlP_BS"/>
</dbReference>
<accession>A0A9X3WKN8</accession>
<evidence type="ECO:0000313" key="10">
    <source>
        <dbReference type="EMBL" id="MDC3420378.1"/>
    </source>
</evidence>
<dbReference type="GO" id="GO:0031071">
    <property type="term" value="F:cysteine desulfurase activity"/>
    <property type="evidence" value="ECO:0007669"/>
    <property type="project" value="UniProtKB-UniRule"/>
</dbReference>
<dbReference type="AlphaFoldDB" id="A0A9X3WKN8"/>
<protein>
    <recommendedName>
        <fullName evidence="3 8">Cysteine desulfurase</fullName>
        <ecNumber evidence="3 8">2.8.1.7</ecNumber>
    </recommendedName>
</protein>
<name>A0A9X3WKN8_9BACI</name>
<evidence type="ECO:0000313" key="11">
    <source>
        <dbReference type="Proteomes" id="UP001145072"/>
    </source>
</evidence>
<evidence type="ECO:0000256" key="6">
    <source>
        <dbReference type="ARBA" id="ARBA00050776"/>
    </source>
</evidence>
<dbReference type="NCBIfam" id="TIGR01979">
    <property type="entry name" value="sufS"/>
    <property type="match status" value="1"/>
</dbReference>
<dbReference type="InterPro" id="IPR015421">
    <property type="entry name" value="PyrdxlP-dep_Trfase_major"/>
</dbReference>
<comment type="similarity">
    <text evidence="2 8">Belongs to the class-V pyridoxal-phosphate-dependent aminotransferase family. Csd subfamily.</text>
</comment>
<organism evidence="10 11">
    <name type="scientific">Aquibacillus koreensis</name>
    <dbReference type="NCBI Taxonomy" id="279446"/>
    <lineage>
        <taxon>Bacteria</taxon>
        <taxon>Bacillati</taxon>
        <taxon>Bacillota</taxon>
        <taxon>Bacilli</taxon>
        <taxon>Bacillales</taxon>
        <taxon>Bacillaceae</taxon>
        <taxon>Aquibacillus</taxon>
    </lineage>
</organism>
<dbReference type="CDD" id="cd06453">
    <property type="entry name" value="SufS_like"/>
    <property type="match status" value="1"/>
</dbReference>
<dbReference type="Gene3D" id="3.40.640.10">
    <property type="entry name" value="Type I PLP-dependent aspartate aminotransferase-like (Major domain)"/>
    <property type="match status" value="1"/>
</dbReference>
<dbReference type="EC" id="2.8.1.7" evidence="3 8"/>
<dbReference type="InterPro" id="IPR010970">
    <property type="entry name" value="Cys_dSase_SufS"/>
</dbReference>
<dbReference type="GO" id="GO:0006534">
    <property type="term" value="P:cysteine metabolic process"/>
    <property type="evidence" value="ECO:0007669"/>
    <property type="project" value="UniProtKB-UniRule"/>
</dbReference>
<evidence type="ECO:0000256" key="1">
    <source>
        <dbReference type="ARBA" id="ARBA00001933"/>
    </source>
</evidence>
<dbReference type="InterPro" id="IPR000192">
    <property type="entry name" value="Aminotrans_V_dom"/>
</dbReference>
<comment type="cofactor">
    <cofactor evidence="1 7">
        <name>pyridoxal 5'-phosphate</name>
        <dbReference type="ChEBI" id="CHEBI:597326"/>
    </cofactor>
</comment>
<dbReference type="InterPro" id="IPR015422">
    <property type="entry name" value="PyrdxlP-dep_Trfase_small"/>
</dbReference>
<evidence type="ECO:0000256" key="7">
    <source>
        <dbReference type="RuleBase" id="RU004504"/>
    </source>
</evidence>
<dbReference type="InterPro" id="IPR016454">
    <property type="entry name" value="Cysteine_dSase"/>
</dbReference>
<keyword evidence="5 8" id="KW-0663">Pyridoxal phosphate</keyword>
<dbReference type="Pfam" id="PF00266">
    <property type="entry name" value="Aminotran_5"/>
    <property type="match status" value="1"/>
</dbReference>
<evidence type="ECO:0000256" key="8">
    <source>
        <dbReference type="RuleBase" id="RU004506"/>
    </source>
</evidence>
<evidence type="ECO:0000256" key="4">
    <source>
        <dbReference type="ARBA" id="ARBA00022679"/>
    </source>
</evidence>
<comment type="caution">
    <text evidence="10">The sequence shown here is derived from an EMBL/GenBank/DDBJ whole genome shotgun (WGS) entry which is preliminary data.</text>
</comment>
<dbReference type="InterPro" id="IPR015424">
    <property type="entry name" value="PyrdxlP-dep_Trfase"/>
</dbReference>
<comment type="catalytic activity">
    <reaction evidence="6 8">
        <text>(sulfur carrier)-H + L-cysteine = (sulfur carrier)-SH + L-alanine</text>
        <dbReference type="Rhea" id="RHEA:43892"/>
        <dbReference type="Rhea" id="RHEA-COMP:14737"/>
        <dbReference type="Rhea" id="RHEA-COMP:14739"/>
        <dbReference type="ChEBI" id="CHEBI:29917"/>
        <dbReference type="ChEBI" id="CHEBI:35235"/>
        <dbReference type="ChEBI" id="CHEBI:57972"/>
        <dbReference type="ChEBI" id="CHEBI:64428"/>
        <dbReference type="EC" id="2.8.1.7"/>
    </reaction>
</comment>
<dbReference type="PANTHER" id="PTHR43586:SF8">
    <property type="entry name" value="CYSTEINE DESULFURASE 1, CHLOROPLASTIC"/>
    <property type="match status" value="1"/>
</dbReference>
<dbReference type="PANTHER" id="PTHR43586">
    <property type="entry name" value="CYSTEINE DESULFURASE"/>
    <property type="match status" value="1"/>
</dbReference>
<evidence type="ECO:0000256" key="2">
    <source>
        <dbReference type="ARBA" id="ARBA00010447"/>
    </source>
</evidence>
<evidence type="ECO:0000259" key="9">
    <source>
        <dbReference type="Pfam" id="PF00266"/>
    </source>
</evidence>
<dbReference type="GO" id="GO:0030170">
    <property type="term" value="F:pyridoxal phosphate binding"/>
    <property type="evidence" value="ECO:0007669"/>
    <property type="project" value="UniProtKB-UniRule"/>
</dbReference>
<proteinExistence type="inferred from homology"/>
<dbReference type="PIRSF" id="PIRSF005572">
    <property type="entry name" value="NifS"/>
    <property type="match status" value="1"/>
</dbReference>
<reference evidence="10" key="1">
    <citation type="submission" date="2022-06" db="EMBL/GenBank/DDBJ databases">
        <title>Aquibacillus sp. a new bacterium isolated from soil saline samples.</title>
        <authorList>
            <person name="Galisteo C."/>
            <person name="De La Haba R."/>
            <person name="Sanchez-Porro C."/>
            <person name="Ventosa A."/>
        </authorList>
    </citation>
    <scope>NUCLEOTIDE SEQUENCE</scope>
    <source>
        <strain evidence="10">JCM 12387</strain>
    </source>
</reference>
<dbReference type="Proteomes" id="UP001145072">
    <property type="component" value="Unassembled WGS sequence"/>
</dbReference>
<dbReference type="Gene3D" id="3.90.1150.10">
    <property type="entry name" value="Aspartate Aminotransferase, domain 1"/>
    <property type="match status" value="1"/>
</dbReference>
<dbReference type="EMBL" id="JAMQJZ010000005">
    <property type="protein sequence ID" value="MDC3420378.1"/>
    <property type="molecule type" value="Genomic_DNA"/>
</dbReference>
<evidence type="ECO:0000256" key="5">
    <source>
        <dbReference type="ARBA" id="ARBA00022898"/>
    </source>
</evidence>
<keyword evidence="4 8" id="KW-0808">Transferase</keyword>
<sequence>MDAKSIRQLFPILDQEVNGNPLVYLDSSATSQKPLSVIQALNDYYKFDNSNVHRGVHTLGTRATDKYEGAREKVRRFINAKSEKQVIFTRGTTTAINTVAHSYGRSNLSEGDEIVITPMEHHSNIIPWQQVAKVTGATLKYIPLQADGTISLDDVRETITDKTKMVAMMHVSNVLGTINPVKEVAAIAHEQGAVMLVDGAQGVPHMKVDVQDLDCDFYAFSAHKMCGPTGIGVLYGKRELLEAMEPVEFGGEMIDFVHLYESTWKELPWKFEGGTPIIAGAIGLGAAIDFLTEIGLDEIEEHESKLVEYALKQLRTIDGIDIYGPEKRAGLITFNLDSVHPHDTATVLDAEGIAVRAGHHCAQPLMKWLDVTATARASFYLYNTEEDVDRLVAGLNKTKEYFGDVF</sequence>
<dbReference type="SUPFAM" id="SSF53383">
    <property type="entry name" value="PLP-dependent transferases"/>
    <property type="match status" value="1"/>
</dbReference>
<comment type="function">
    <text evidence="8">Catalyzes the removal of elemental sulfur and selenium atoms from L-cysteine, L-cystine, L-selenocysteine, and L-selenocystine to produce L-alanine.</text>
</comment>
<gene>
    <name evidence="10" type="ORF">NC661_08370</name>
</gene>
<dbReference type="PROSITE" id="PS00595">
    <property type="entry name" value="AA_TRANSFER_CLASS_5"/>
    <property type="match status" value="1"/>
</dbReference>